<dbReference type="PANTHER" id="PTHR32089:SF112">
    <property type="entry name" value="LYSOZYME-LIKE PROTEIN-RELATED"/>
    <property type="match status" value="1"/>
</dbReference>
<dbReference type="CDD" id="cd06225">
    <property type="entry name" value="HAMP"/>
    <property type="match status" value="1"/>
</dbReference>
<reference evidence="9 10" key="1">
    <citation type="submission" date="2016-06" db="EMBL/GenBank/DDBJ databases">
        <title>Insight into the functional genes involving in sulfur oxidation in Pearl River water.</title>
        <authorList>
            <person name="Luo J."/>
            <person name="Tan X."/>
            <person name="Lin W."/>
        </authorList>
    </citation>
    <scope>NUCLEOTIDE SEQUENCE [LARGE SCALE GENOMIC DNA]</scope>
    <source>
        <strain evidence="9 10">LS2</strain>
    </source>
</reference>
<evidence type="ECO:0000256" key="6">
    <source>
        <dbReference type="SAM" id="Phobius"/>
    </source>
</evidence>
<keyword evidence="6" id="KW-0812">Transmembrane</keyword>
<dbReference type="EMBL" id="CP016027">
    <property type="protein sequence ID" value="ANJ67038.1"/>
    <property type="molecule type" value="Genomic_DNA"/>
</dbReference>
<protein>
    <recommendedName>
        <fullName evidence="11">Chemotaxis protein</fullName>
    </recommendedName>
</protein>
<accession>A0A191ZGQ4</accession>
<dbReference type="InterPro" id="IPR003660">
    <property type="entry name" value="HAMP_dom"/>
</dbReference>
<evidence type="ECO:0000313" key="9">
    <source>
        <dbReference type="EMBL" id="ANJ67038.1"/>
    </source>
</evidence>
<gene>
    <name evidence="9" type="ORF">A9404_06265</name>
</gene>
<evidence type="ECO:0000256" key="1">
    <source>
        <dbReference type="ARBA" id="ARBA00004370"/>
    </source>
</evidence>
<dbReference type="PANTHER" id="PTHR32089">
    <property type="entry name" value="METHYL-ACCEPTING CHEMOTAXIS PROTEIN MCPB"/>
    <property type="match status" value="1"/>
</dbReference>
<comment type="similarity">
    <text evidence="3">Belongs to the methyl-accepting chemotaxis (MCP) protein family.</text>
</comment>
<feature type="transmembrane region" description="Helical" evidence="6">
    <location>
        <begin position="20"/>
        <end position="40"/>
    </location>
</feature>
<dbReference type="STRING" id="1860122.A9404_06265"/>
<evidence type="ECO:0000256" key="4">
    <source>
        <dbReference type="PROSITE-ProRule" id="PRU00284"/>
    </source>
</evidence>
<dbReference type="PROSITE" id="PS50885">
    <property type="entry name" value="HAMP"/>
    <property type="match status" value="1"/>
</dbReference>
<dbReference type="OrthoDB" id="5800769at2"/>
<sequence>MTDVPPIRASLFLRRLPDRLQLALIWGLILVPLVDLVVMVESGAHPGGVGMGLLVSLVLFGFYLAASWVRASRRAMTMVTQAMQAVVQGHYDTRLPVTGQDGRWALAVAFNDMVRSVERRMTQTSGVLDEVAHAVGELQASAKRVDDAAAHQRDAATSTAAAMEEMTVSLGEVAEQTQDTERRAADASDLAKSGSKTLNDTTRGLVGLAGTIKIMSQDMQQLKERSSEISAVSQLIRSIAEQTNLLALNAAIEAARAGEHGRGFAVVADEVRSLALRSHSSAETISRIIDAIQDDIHHAVDRMGAASTEADANVTHVNEVVTSLENIHKRVHAALDSVEQIGLNTRQQREVSAEIARHVEEISGNAWENSAAAHETSEVADYLDQLARRLRLAQTGMTETGSA</sequence>
<feature type="transmembrane region" description="Helical" evidence="6">
    <location>
        <begin position="46"/>
        <end position="66"/>
    </location>
</feature>
<evidence type="ECO:0000256" key="2">
    <source>
        <dbReference type="ARBA" id="ARBA00023224"/>
    </source>
</evidence>
<dbReference type="PROSITE" id="PS50111">
    <property type="entry name" value="CHEMOTAXIS_TRANSDUC_2"/>
    <property type="match status" value="1"/>
</dbReference>
<dbReference type="SUPFAM" id="SSF58104">
    <property type="entry name" value="Methyl-accepting chemotaxis protein (MCP) signaling domain"/>
    <property type="match status" value="1"/>
</dbReference>
<dbReference type="FunFam" id="1.10.287.950:FF:000001">
    <property type="entry name" value="Methyl-accepting chemotaxis sensory transducer"/>
    <property type="match status" value="1"/>
</dbReference>
<dbReference type="Gene3D" id="1.10.287.950">
    <property type="entry name" value="Methyl-accepting chemotaxis protein"/>
    <property type="match status" value="1"/>
</dbReference>
<dbReference type="SMART" id="SM00283">
    <property type="entry name" value="MA"/>
    <property type="match status" value="1"/>
</dbReference>
<evidence type="ECO:0000259" key="7">
    <source>
        <dbReference type="PROSITE" id="PS50111"/>
    </source>
</evidence>
<dbReference type="SMART" id="SM00304">
    <property type="entry name" value="HAMP"/>
    <property type="match status" value="2"/>
</dbReference>
<dbReference type="CDD" id="cd11386">
    <property type="entry name" value="MCP_signal"/>
    <property type="match status" value="1"/>
</dbReference>
<organism evidence="9 10">
    <name type="scientific">Halothiobacillus diazotrophicus</name>
    <dbReference type="NCBI Taxonomy" id="1860122"/>
    <lineage>
        <taxon>Bacteria</taxon>
        <taxon>Pseudomonadati</taxon>
        <taxon>Pseudomonadota</taxon>
        <taxon>Gammaproteobacteria</taxon>
        <taxon>Chromatiales</taxon>
        <taxon>Halothiobacillaceae</taxon>
        <taxon>Halothiobacillus</taxon>
    </lineage>
</organism>
<dbReference type="KEGG" id="haz:A9404_06265"/>
<dbReference type="Proteomes" id="UP000078596">
    <property type="component" value="Chromosome"/>
</dbReference>
<keyword evidence="2 4" id="KW-0807">Transducer</keyword>
<dbReference type="RefSeq" id="WP_066099400.1">
    <property type="nucleotide sequence ID" value="NZ_CP016027.1"/>
</dbReference>
<feature type="domain" description="Methyl-accepting transducer" evidence="7">
    <location>
        <begin position="127"/>
        <end position="363"/>
    </location>
</feature>
<evidence type="ECO:0000256" key="3">
    <source>
        <dbReference type="ARBA" id="ARBA00029447"/>
    </source>
</evidence>
<name>A0A191ZGQ4_9GAMM</name>
<dbReference type="GO" id="GO:0016020">
    <property type="term" value="C:membrane"/>
    <property type="evidence" value="ECO:0007669"/>
    <property type="project" value="UniProtKB-SubCell"/>
</dbReference>
<feature type="domain" description="HAMP" evidence="8">
    <location>
        <begin position="70"/>
        <end position="122"/>
    </location>
</feature>
<dbReference type="AlphaFoldDB" id="A0A191ZGQ4"/>
<keyword evidence="6" id="KW-0472">Membrane</keyword>
<evidence type="ECO:0000259" key="8">
    <source>
        <dbReference type="PROSITE" id="PS50885"/>
    </source>
</evidence>
<comment type="subcellular location">
    <subcellularLocation>
        <location evidence="1">Membrane</location>
    </subcellularLocation>
</comment>
<feature type="region of interest" description="Disordered" evidence="5">
    <location>
        <begin position="174"/>
        <end position="195"/>
    </location>
</feature>
<evidence type="ECO:0000256" key="5">
    <source>
        <dbReference type="SAM" id="MobiDB-lite"/>
    </source>
</evidence>
<dbReference type="InterPro" id="IPR004089">
    <property type="entry name" value="MCPsignal_dom"/>
</dbReference>
<dbReference type="GO" id="GO:0006935">
    <property type="term" value="P:chemotaxis"/>
    <property type="evidence" value="ECO:0007669"/>
    <property type="project" value="UniProtKB-ARBA"/>
</dbReference>
<keyword evidence="10" id="KW-1185">Reference proteome</keyword>
<keyword evidence="6" id="KW-1133">Transmembrane helix</keyword>
<dbReference type="Pfam" id="PF00015">
    <property type="entry name" value="MCPsignal"/>
    <property type="match status" value="1"/>
</dbReference>
<evidence type="ECO:0000313" key="10">
    <source>
        <dbReference type="Proteomes" id="UP000078596"/>
    </source>
</evidence>
<dbReference type="GO" id="GO:0007165">
    <property type="term" value="P:signal transduction"/>
    <property type="evidence" value="ECO:0007669"/>
    <property type="project" value="UniProtKB-KW"/>
</dbReference>
<proteinExistence type="inferred from homology"/>
<evidence type="ECO:0008006" key="11">
    <source>
        <dbReference type="Google" id="ProtNLM"/>
    </source>
</evidence>